<feature type="region of interest" description="Disordered" evidence="1">
    <location>
        <begin position="33"/>
        <end position="52"/>
    </location>
</feature>
<keyword evidence="2" id="KW-1133">Transmembrane helix</keyword>
<feature type="compositionally biased region" description="Basic and acidic residues" evidence="1">
    <location>
        <begin position="159"/>
        <end position="171"/>
    </location>
</feature>
<reference evidence="3 4" key="1">
    <citation type="journal article" date="2024" name="J Genomics">
        <title>Draft genome sequencing and assembly of Favolaschia claudopus CIRM-BRFM 2984 isolated from oak limbs.</title>
        <authorList>
            <person name="Navarro D."/>
            <person name="Drula E."/>
            <person name="Chaduli D."/>
            <person name="Cazenave R."/>
            <person name="Ahrendt S."/>
            <person name="Wang J."/>
            <person name="Lipzen A."/>
            <person name="Daum C."/>
            <person name="Barry K."/>
            <person name="Grigoriev I.V."/>
            <person name="Favel A."/>
            <person name="Rosso M.N."/>
            <person name="Martin F."/>
        </authorList>
    </citation>
    <scope>NUCLEOTIDE SEQUENCE [LARGE SCALE GENOMIC DNA]</scope>
    <source>
        <strain evidence="3 4">CIRM-BRFM 2984</strain>
    </source>
</reference>
<feature type="compositionally biased region" description="Basic residues" evidence="1">
    <location>
        <begin position="33"/>
        <end position="43"/>
    </location>
</feature>
<dbReference type="AlphaFoldDB" id="A0AAW0CWH7"/>
<feature type="compositionally biased region" description="Low complexity" evidence="1">
    <location>
        <begin position="192"/>
        <end position="202"/>
    </location>
</feature>
<feature type="region of interest" description="Disordered" evidence="1">
    <location>
        <begin position="321"/>
        <end position="348"/>
    </location>
</feature>
<dbReference type="EMBL" id="JAWWNJ010000013">
    <property type="protein sequence ID" value="KAK7042658.1"/>
    <property type="molecule type" value="Genomic_DNA"/>
</dbReference>
<comment type="caution">
    <text evidence="3">The sequence shown here is derived from an EMBL/GenBank/DDBJ whole genome shotgun (WGS) entry which is preliminary data.</text>
</comment>
<proteinExistence type="predicted"/>
<evidence type="ECO:0000313" key="3">
    <source>
        <dbReference type="EMBL" id="KAK7042658.1"/>
    </source>
</evidence>
<gene>
    <name evidence="3" type="ORF">R3P38DRAFT_2891606</name>
</gene>
<feature type="region of interest" description="Disordered" evidence="1">
    <location>
        <begin position="261"/>
        <end position="309"/>
    </location>
</feature>
<sequence>MSFLPLRWDAFRFSHAQPTTLMRLLPLPVPTHPHRHAPPHRRLPPSSSTCSSPNGANNFFTKNNIVYTFLATLILLLGVSSAIVVRSLLLRRRHRRMVAEAIANGTWIPPAPRVKVDLRKKPRLWDVWITPPSSSAADTRTEQQNAPPKAGAEGAAAEGSEKRSCEKERVVPGDGEGEGEPFAASYSPPPTLRASPAASAALLPPPTSPIRNIIPSSTTNLSTAPPSQAGTDPTLPFIEQPRVRVAVLVVMPSPGMFALNGAASSSASSPQSLPQTPSRPPAPAHTHGPWAPYLPPLAPGDDPEDVGLPYLEVGVASVGVVSVEEGEEDDGVAAGSGGGEDKREDVKR</sequence>
<evidence type="ECO:0000256" key="1">
    <source>
        <dbReference type="SAM" id="MobiDB-lite"/>
    </source>
</evidence>
<accession>A0AAW0CWH7</accession>
<feature type="region of interest" description="Disordered" evidence="1">
    <location>
        <begin position="129"/>
        <end position="235"/>
    </location>
</feature>
<dbReference type="Proteomes" id="UP001362999">
    <property type="component" value="Unassembled WGS sequence"/>
</dbReference>
<feature type="compositionally biased region" description="Polar residues" evidence="1">
    <location>
        <begin position="131"/>
        <end position="146"/>
    </location>
</feature>
<feature type="transmembrane region" description="Helical" evidence="2">
    <location>
        <begin position="65"/>
        <end position="89"/>
    </location>
</feature>
<keyword evidence="2" id="KW-0472">Membrane</keyword>
<organism evidence="3 4">
    <name type="scientific">Favolaschia claudopus</name>
    <dbReference type="NCBI Taxonomy" id="2862362"/>
    <lineage>
        <taxon>Eukaryota</taxon>
        <taxon>Fungi</taxon>
        <taxon>Dikarya</taxon>
        <taxon>Basidiomycota</taxon>
        <taxon>Agaricomycotina</taxon>
        <taxon>Agaricomycetes</taxon>
        <taxon>Agaricomycetidae</taxon>
        <taxon>Agaricales</taxon>
        <taxon>Marasmiineae</taxon>
        <taxon>Mycenaceae</taxon>
        <taxon>Favolaschia</taxon>
    </lineage>
</organism>
<evidence type="ECO:0000256" key="2">
    <source>
        <dbReference type="SAM" id="Phobius"/>
    </source>
</evidence>
<evidence type="ECO:0000313" key="4">
    <source>
        <dbReference type="Proteomes" id="UP001362999"/>
    </source>
</evidence>
<keyword evidence="2" id="KW-0812">Transmembrane</keyword>
<keyword evidence="4" id="KW-1185">Reference proteome</keyword>
<feature type="compositionally biased region" description="Polar residues" evidence="1">
    <location>
        <begin position="214"/>
        <end position="231"/>
    </location>
</feature>
<feature type="compositionally biased region" description="Basic and acidic residues" evidence="1">
    <location>
        <begin position="339"/>
        <end position="348"/>
    </location>
</feature>
<name>A0AAW0CWH7_9AGAR</name>
<protein>
    <submittedName>
        <fullName evidence="3">Uncharacterized protein</fullName>
    </submittedName>
</protein>
<feature type="compositionally biased region" description="Low complexity" evidence="1">
    <location>
        <begin position="262"/>
        <end position="276"/>
    </location>
</feature>